<organism evidence="2 3">
    <name type="scientific">Dactylosporangium darangshiense</name>
    <dbReference type="NCBI Taxonomy" id="579108"/>
    <lineage>
        <taxon>Bacteria</taxon>
        <taxon>Bacillati</taxon>
        <taxon>Actinomycetota</taxon>
        <taxon>Actinomycetes</taxon>
        <taxon>Micromonosporales</taxon>
        <taxon>Micromonosporaceae</taxon>
        <taxon>Dactylosporangium</taxon>
    </lineage>
</organism>
<proteinExistence type="predicted"/>
<keyword evidence="1" id="KW-1133">Transmembrane helix</keyword>
<keyword evidence="3" id="KW-1185">Reference proteome</keyword>
<dbReference type="RefSeq" id="WP_345140269.1">
    <property type="nucleotide sequence ID" value="NZ_BAABAT010000053.1"/>
</dbReference>
<evidence type="ECO:0000256" key="1">
    <source>
        <dbReference type="SAM" id="Phobius"/>
    </source>
</evidence>
<gene>
    <name evidence="2" type="ORF">GCM10022255_100110</name>
</gene>
<evidence type="ECO:0000313" key="2">
    <source>
        <dbReference type="EMBL" id="GAA4262638.1"/>
    </source>
</evidence>
<dbReference type="Proteomes" id="UP001500620">
    <property type="component" value="Unassembled WGS sequence"/>
</dbReference>
<evidence type="ECO:0008006" key="4">
    <source>
        <dbReference type="Google" id="ProtNLM"/>
    </source>
</evidence>
<feature type="transmembrane region" description="Helical" evidence="1">
    <location>
        <begin position="191"/>
        <end position="211"/>
    </location>
</feature>
<feature type="transmembrane region" description="Helical" evidence="1">
    <location>
        <begin position="91"/>
        <end position="112"/>
    </location>
</feature>
<comment type="caution">
    <text evidence="2">The sequence shown here is derived from an EMBL/GenBank/DDBJ whole genome shotgun (WGS) entry which is preliminary data.</text>
</comment>
<accession>A0ABP8DRU7</accession>
<keyword evidence="1" id="KW-0812">Transmembrane</keyword>
<protein>
    <recommendedName>
        <fullName evidence="4">Integral membrane protein</fullName>
    </recommendedName>
</protein>
<reference evidence="3" key="1">
    <citation type="journal article" date="2019" name="Int. J. Syst. Evol. Microbiol.">
        <title>The Global Catalogue of Microorganisms (GCM) 10K type strain sequencing project: providing services to taxonomists for standard genome sequencing and annotation.</title>
        <authorList>
            <consortium name="The Broad Institute Genomics Platform"/>
            <consortium name="The Broad Institute Genome Sequencing Center for Infectious Disease"/>
            <person name="Wu L."/>
            <person name="Ma J."/>
        </authorList>
    </citation>
    <scope>NUCLEOTIDE SEQUENCE [LARGE SCALE GENOMIC DNA]</scope>
    <source>
        <strain evidence="3">JCM 17441</strain>
    </source>
</reference>
<sequence>MSPGTGPQTDPDGAIAAYLDAVTGALPAGRRTRAAIRAELADGLWCDVEARVECGADPLAAAAEAIAESGPPAVVARAFARELLAESAHRIGLGLLLAGPLIGLLWVASTPAAPGESWPARVGAALSAAPMYPYLLILLIPAALIACAAAGPLGPRLDRFSAPAARFAVWGCMLGDAHLLATGLLTHAAGWPLLFAATASAARLTVTAAAAHRFGRLRAAAA</sequence>
<feature type="transmembrane region" description="Helical" evidence="1">
    <location>
        <begin position="167"/>
        <end position="185"/>
    </location>
</feature>
<dbReference type="EMBL" id="BAABAT010000053">
    <property type="protein sequence ID" value="GAA4262638.1"/>
    <property type="molecule type" value="Genomic_DNA"/>
</dbReference>
<keyword evidence="1" id="KW-0472">Membrane</keyword>
<evidence type="ECO:0000313" key="3">
    <source>
        <dbReference type="Proteomes" id="UP001500620"/>
    </source>
</evidence>
<feature type="transmembrane region" description="Helical" evidence="1">
    <location>
        <begin position="132"/>
        <end position="155"/>
    </location>
</feature>
<name>A0ABP8DRU7_9ACTN</name>